<sequence>MTLFEKQALKNEHVLITGATGGIGYETAILLSKMGAKVTITGRNTGKLQALESKLYENNKNAEVFLFPADLAVQTELEALIKEATNKFGEISLLVNSAGIMGGDLVEDMDAETLEKVMHLNYTVPVMLSKKVYKDMKKNKRGAIVNVSSLSGLRGTYGGTAYCGSKFALIGFTQSFALEAIENGVRVNAVCPGFVDTEMGRTAIANKGKRSGNSFEEQLTIVNEGLPSSRITEPEEVANTIAFLLTEAAGNIIGESVKISGGAVMR</sequence>
<dbReference type="OrthoDB" id="9803333at2"/>
<dbReference type="AlphaFoldDB" id="A0A368Y4G1"/>
<evidence type="ECO:0000313" key="6">
    <source>
        <dbReference type="Proteomes" id="UP000252585"/>
    </source>
</evidence>
<dbReference type="PANTHER" id="PTHR42879">
    <property type="entry name" value="3-OXOACYL-(ACYL-CARRIER-PROTEIN) REDUCTASE"/>
    <property type="match status" value="1"/>
</dbReference>
<dbReference type="Pfam" id="PF00106">
    <property type="entry name" value="adh_short"/>
    <property type="match status" value="1"/>
</dbReference>
<comment type="caution">
    <text evidence="5">The sequence shown here is derived from an EMBL/GenBank/DDBJ whole genome shotgun (WGS) entry which is preliminary data.</text>
</comment>
<dbReference type="Proteomes" id="UP000252585">
    <property type="component" value="Unassembled WGS sequence"/>
</dbReference>
<dbReference type="PROSITE" id="PS00061">
    <property type="entry name" value="ADH_SHORT"/>
    <property type="match status" value="1"/>
</dbReference>
<dbReference type="SMART" id="SM00822">
    <property type="entry name" value="PKS_KR"/>
    <property type="match status" value="1"/>
</dbReference>
<keyword evidence="2" id="KW-0560">Oxidoreductase</keyword>
<evidence type="ECO:0000259" key="4">
    <source>
        <dbReference type="SMART" id="SM00822"/>
    </source>
</evidence>
<dbReference type="EMBL" id="QPJJ01000004">
    <property type="protein sequence ID" value="RCW73114.1"/>
    <property type="molecule type" value="Genomic_DNA"/>
</dbReference>
<gene>
    <name evidence="5" type="ORF">DFR57_104112</name>
</gene>
<reference evidence="5 6" key="1">
    <citation type="submission" date="2018-07" db="EMBL/GenBank/DDBJ databases">
        <title>Genomic Encyclopedia of Type Strains, Phase IV (KMG-IV): sequencing the most valuable type-strain genomes for metagenomic binning, comparative biology and taxonomic classification.</title>
        <authorList>
            <person name="Goeker M."/>
        </authorList>
    </citation>
    <scope>NUCLEOTIDE SEQUENCE [LARGE SCALE GENOMIC DNA]</scope>
    <source>
        <strain evidence="5 6">DSM 27696</strain>
    </source>
</reference>
<dbReference type="CDD" id="cd05233">
    <property type="entry name" value="SDR_c"/>
    <property type="match status" value="1"/>
</dbReference>
<evidence type="ECO:0000256" key="1">
    <source>
        <dbReference type="ARBA" id="ARBA00006484"/>
    </source>
</evidence>
<dbReference type="GO" id="GO:0008206">
    <property type="term" value="P:bile acid metabolic process"/>
    <property type="evidence" value="ECO:0007669"/>
    <property type="project" value="UniProtKB-ARBA"/>
</dbReference>
<evidence type="ECO:0000256" key="2">
    <source>
        <dbReference type="ARBA" id="ARBA00023002"/>
    </source>
</evidence>
<organism evidence="5 6">
    <name type="scientific">Saliterribacillus persicus</name>
    <dbReference type="NCBI Taxonomy" id="930114"/>
    <lineage>
        <taxon>Bacteria</taxon>
        <taxon>Bacillati</taxon>
        <taxon>Bacillota</taxon>
        <taxon>Bacilli</taxon>
        <taxon>Bacillales</taxon>
        <taxon>Bacillaceae</taxon>
        <taxon>Saliterribacillus</taxon>
    </lineage>
</organism>
<dbReference type="GO" id="GO:0016491">
    <property type="term" value="F:oxidoreductase activity"/>
    <property type="evidence" value="ECO:0007669"/>
    <property type="project" value="UniProtKB-KW"/>
</dbReference>
<accession>A0A368Y4G1</accession>
<dbReference type="SUPFAM" id="SSF51735">
    <property type="entry name" value="NAD(P)-binding Rossmann-fold domains"/>
    <property type="match status" value="1"/>
</dbReference>
<dbReference type="RefSeq" id="WP_114352219.1">
    <property type="nucleotide sequence ID" value="NZ_QPJJ01000004.1"/>
</dbReference>
<dbReference type="InterPro" id="IPR020904">
    <property type="entry name" value="Sc_DH/Rdtase_CS"/>
</dbReference>
<dbReference type="PANTHER" id="PTHR42879:SF2">
    <property type="entry name" value="3-OXOACYL-[ACYL-CARRIER-PROTEIN] REDUCTASE FABG"/>
    <property type="match status" value="1"/>
</dbReference>
<evidence type="ECO:0000313" key="5">
    <source>
        <dbReference type="EMBL" id="RCW73114.1"/>
    </source>
</evidence>
<dbReference type="InterPro" id="IPR002347">
    <property type="entry name" value="SDR_fam"/>
</dbReference>
<keyword evidence="6" id="KW-1185">Reference proteome</keyword>
<feature type="domain" description="Ketoreductase" evidence="4">
    <location>
        <begin position="12"/>
        <end position="197"/>
    </location>
</feature>
<dbReference type="InterPro" id="IPR036291">
    <property type="entry name" value="NAD(P)-bd_dom_sf"/>
</dbReference>
<dbReference type="InterPro" id="IPR057326">
    <property type="entry name" value="KR_dom"/>
</dbReference>
<protein>
    <submittedName>
        <fullName evidence="5">3-oxoacyl-[acyl-carrier protein] reductase</fullName>
    </submittedName>
</protein>
<dbReference type="InterPro" id="IPR050259">
    <property type="entry name" value="SDR"/>
</dbReference>
<dbReference type="PRINTS" id="PR00081">
    <property type="entry name" value="GDHRDH"/>
</dbReference>
<evidence type="ECO:0000256" key="3">
    <source>
        <dbReference type="RuleBase" id="RU000363"/>
    </source>
</evidence>
<proteinExistence type="inferred from homology"/>
<dbReference type="FunFam" id="3.40.50.720:FF:000084">
    <property type="entry name" value="Short-chain dehydrogenase reductase"/>
    <property type="match status" value="1"/>
</dbReference>
<dbReference type="PRINTS" id="PR00080">
    <property type="entry name" value="SDRFAMILY"/>
</dbReference>
<comment type="similarity">
    <text evidence="1 3">Belongs to the short-chain dehydrogenases/reductases (SDR) family.</text>
</comment>
<dbReference type="Gene3D" id="3.40.50.720">
    <property type="entry name" value="NAD(P)-binding Rossmann-like Domain"/>
    <property type="match status" value="1"/>
</dbReference>
<name>A0A368Y4G1_9BACI</name>